<dbReference type="Proteomes" id="UP000254191">
    <property type="component" value="Unassembled WGS sequence"/>
</dbReference>
<dbReference type="EMBL" id="UGTS01000006">
    <property type="protein sequence ID" value="SUC39947.1"/>
    <property type="molecule type" value="Genomic_DNA"/>
</dbReference>
<evidence type="ECO:0000256" key="7">
    <source>
        <dbReference type="ARBA" id="ARBA00022989"/>
    </source>
</evidence>
<evidence type="ECO:0000256" key="1">
    <source>
        <dbReference type="ARBA" id="ARBA00004429"/>
    </source>
</evidence>
<feature type="transmembrane region" description="Helical" evidence="9">
    <location>
        <begin position="217"/>
        <end position="236"/>
    </location>
</feature>
<gene>
    <name evidence="10" type="primary">tyrP</name>
    <name evidence="10" type="ORF">NCTC11938_04225</name>
</gene>
<keyword evidence="7 9" id="KW-1133">Transmembrane helix</keyword>
<evidence type="ECO:0000256" key="5">
    <source>
        <dbReference type="ARBA" id="ARBA00022692"/>
    </source>
</evidence>
<dbReference type="GO" id="GO:0015173">
    <property type="term" value="F:aromatic amino acid transmembrane transporter activity"/>
    <property type="evidence" value="ECO:0007669"/>
    <property type="project" value="UniProtKB-UniRule"/>
</dbReference>
<feature type="transmembrane region" description="Helical" evidence="9">
    <location>
        <begin position="311"/>
        <end position="330"/>
    </location>
</feature>
<keyword evidence="3 9" id="KW-1003">Cell membrane</keyword>
<feature type="transmembrane region" description="Helical" evidence="9">
    <location>
        <begin position="274"/>
        <end position="299"/>
    </location>
</feature>
<comment type="caution">
    <text evidence="9">Lacks conserved residue(s) required for the propagation of feature annotation.</text>
</comment>
<dbReference type="NCBIfam" id="TIGR00837">
    <property type="entry name" value="araaP"/>
    <property type="match status" value="1"/>
</dbReference>
<evidence type="ECO:0000256" key="9">
    <source>
        <dbReference type="RuleBase" id="RU367149"/>
    </source>
</evidence>
<dbReference type="AlphaFoldDB" id="A0A379GG52"/>
<feature type="transmembrane region" description="Helical" evidence="9">
    <location>
        <begin position="336"/>
        <end position="357"/>
    </location>
</feature>
<dbReference type="Pfam" id="PF03222">
    <property type="entry name" value="Trp_Tyr_perm"/>
    <property type="match status" value="1"/>
</dbReference>
<dbReference type="PANTHER" id="PTHR46997:SF2">
    <property type="entry name" value="TYROSINE-SPECIFIC TRANSPORT SYSTEM"/>
    <property type="match status" value="1"/>
</dbReference>
<dbReference type="InterPro" id="IPR013059">
    <property type="entry name" value="Trp_tyr_transpt"/>
</dbReference>
<keyword evidence="2 9" id="KW-0813">Transport</keyword>
<evidence type="ECO:0000256" key="6">
    <source>
        <dbReference type="ARBA" id="ARBA00022970"/>
    </source>
</evidence>
<keyword evidence="4 9" id="KW-0997">Cell inner membrane</keyword>
<comment type="subcellular location">
    <subcellularLocation>
        <location evidence="1 9">Cell inner membrane</location>
        <topology evidence="1 9">Multi-pass membrane protein</topology>
    </subcellularLocation>
</comment>
<keyword evidence="8 9" id="KW-0472">Membrane</keyword>
<name>A0A379GG52_PROMI</name>
<dbReference type="PANTHER" id="PTHR46997">
    <property type="entry name" value="LOW AFFINITY TRYPTOPHAN PERMEASE-RELATED"/>
    <property type="match status" value="1"/>
</dbReference>
<dbReference type="GO" id="GO:0003333">
    <property type="term" value="P:amino acid transmembrane transport"/>
    <property type="evidence" value="ECO:0007669"/>
    <property type="project" value="InterPro"/>
</dbReference>
<dbReference type="InterPro" id="IPR018227">
    <property type="entry name" value="Amino_acid_transport_2"/>
</dbReference>
<proteinExistence type="inferred from homology"/>
<dbReference type="GO" id="GO:0005886">
    <property type="term" value="C:plasma membrane"/>
    <property type="evidence" value="ECO:0007669"/>
    <property type="project" value="UniProtKB-SubCell"/>
</dbReference>
<comment type="similarity">
    <text evidence="9">Belongs to the amino acid/polyamine transporter 2 family. Mtr/TnaB/TyrP permease subfamily.</text>
</comment>
<keyword evidence="5 9" id="KW-0812">Transmembrane</keyword>
<feature type="transmembrane region" description="Helical" evidence="9">
    <location>
        <begin position="115"/>
        <end position="137"/>
    </location>
</feature>
<dbReference type="NCBIfam" id="NF011711">
    <property type="entry name" value="PRK15132.1"/>
    <property type="match status" value="1"/>
</dbReference>
<evidence type="ECO:0000256" key="2">
    <source>
        <dbReference type="ARBA" id="ARBA00022448"/>
    </source>
</evidence>
<evidence type="ECO:0000313" key="10">
    <source>
        <dbReference type="EMBL" id="SUC39947.1"/>
    </source>
</evidence>
<keyword evidence="6 9" id="KW-0029">Amino-acid transport</keyword>
<feature type="transmembrane region" description="Helical" evidence="9">
    <location>
        <begin position="179"/>
        <end position="205"/>
    </location>
</feature>
<comment type="function">
    <text evidence="9">Involved in transporting aromatic amino acids across the cytoplasmic membrane.</text>
</comment>
<sequence>MKNRTIGSVFIGCRNNNWWQECWQCHLLLWVLALVPWCYCWWGLWLLMSYTALLLVEVYQYNDPHTGLGSIAKRYLGIGGQVVTGLALLLLMYALTTAYISGAGELLASTLSSWIGHKITITQGIIIFTIIGGAVVGIGTTSVDMINRLLFTAKVIFLIFMLVVMLPHVEKVNLTSMPIAQGLVLSAIPVIFTSFGFHGSVPSIVSYMDGNIKKLRLIFIVGSAIPLIAYILWQLATLGAIPTTTFMGILAQESGLNGLLTAIRDVVATPRVNIAVNLFAALALATSFLGVALGLFDYLADLFKRSNRASGRFQSGLLTFVPPLFCALFFPNFVQALAYAAIALSILALLLPALLVWKVRQQKQTTEHYKVKGGKPALAIVFICGLVVIGIQIAITFNILPQVG</sequence>
<accession>A0A379GG52</accession>
<evidence type="ECO:0000313" key="11">
    <source>
        <dbReference type="Proteomes" id="UP000254191"/>
    </source>
</evidence>
<feature type="transmembrane region" description="Helical" evidence="9">
    <location>
        <begin position="377"/>
        <end position="400"/>
    </location>
</feature>
<protein>
    <recommendedName>
        <fullName evidence="9">Aromatic amino acid permease</fullName>
    </recommendedName>
</protein>
<feature type="transmembrane region" description="Helical" evidence="9">
    <location>
        <begin position="149"/>
        <end position="167"/>
    </location>
</feature>
<feature type="transmembrane region" description="Helical" evidence="9">
    <location>
        <begin position="27"/>
        <end position="55"/>
    </location>
</feature>
<dbReference type="PRINTS" id="PR00166">
    <property type="entry name" value="AROAAPRMEASE"/>
</dbReference>
<feature type="transmembrane region" description="Helical" evidence="9">
    <location>
        <begin position="75"/>
        <end position="95"/>
    </location>
</feature>
<dbReference type="Gene3D" id="1.20.1740.10">
    <property type="entry name" value="Amino acid/polyamine transporter I"/>
    <property type="match status" value="1"/>
</dbReference>
<organism evidence="10 11">
    <name type="scientific">Proteus mirabilis</name>
    <dbReference type="NCBI Taxonomy" id="584"/>
    <lineage>
        <taxon>Bacteria</taxon>
        <taxon>Pseudomonadati</taxon>
        <taxon>Pseudomonadota</taxon>
        <taxon>Gammaproteobacteria</taxon>
        <taxon>Enterobacterales</taxon>
        <taxon>Morganellaceae</taxon>
        <taxon>Proteus</taxon>
    </lineage>
</organism>
<evidence type="ECO:0000256" key="3">
    <source>
        <dbReference type="ARBA" id="ARBA00022475"/>
    </source>
</evidence>
<evidence type="ECO:0000256" key="4">
    <source>
        <dbReference type="ARBA" id="ARBA00022519"/>
    </source>
</evidence>
<reference evidence="10 11" key="1">
    <citation type="submission" date="2018-06" db="EMBL/GenBank/DDBJ databases">
        <authorList>
            <consortium name="Pathogen Informatics"/>
            <person name="Doyle S."/>
        </authorList>
    </citation>
    <scope>NUCLEOTIDE SEQUENCE [LARGE SCALE GENOMIC DNA]</scope>
    <source>
        <strain evidence="10 11">NCTC11938</strain>
    </source>
</reference>
<evidence type="ECO:0000256" key="8">
    <source>
        <dbReference type="ARBA" id="ARBA00023136"/>
    </source>
</evidence>